<dbReference type="EMBL" id="JABEND010000004">
    <property type="protein sequence ID" value="NNG36036.1"/>
    <property type="molecule type" value="Genomic_DNA"/>
</dbReference>
<dbReference type="GO" id="GO:0005737">
    <property type="term" value="C:cytoplasm"/>
    <property type="evidence" value="ECO:0007669"/>
    <property type="project" value="TreeGrafter"/>
</dbReference>
<dbReference type="InterPro" id="IPR045864">
    <property type="entry name" value="aa-tRNA-synth_II/BPL/LPL"/>
</dbReference>
<evidence type="ECO:0000256" key="3">
    <source>
        <dbReference type="ARBA" id="ARBA00024227"/>
    </source>
</evidence>
<dbReference type="EC" id="6.3.4.15" evidence="3"/>
<dbReference type="PANTHER" id="PTHR12835">
    <property type="entry name" value="BIOTIN PROTEIN LIGASE"/>
    <property type="match status" value="1"/>
</dbReference>
<dbReference type="PROSITE" id="PS51733">
    <property type="entry name" value="BPL_LPL_CATALYTIC"/>
    <property type="match status" value="1"/>
</dbReference>
<evidence type="ECO:0000256" key="2">
    <source>
        <dbReference type="ARBA" id="ARBA00023267"/>
    </source>
</evidence>
<feature type="domain" description="BPL/LPL catalytic" evidence="5">
    <location>
        <begin position="12"/>
        <end position="199"/>
    </location>
</feature>
<sequence>MTASSQPSARAPIDPATVRAALPDPQRWTIRHVASTGSTNSDLARAATGPTGAPDRTVLITEEQLAGRGRLGRSWQAPAGSALMMSVLLRPDRVPVARRGWVGALLGLAHLRAMDAYGVAANLKWPNDILVDGRKCAGILAELAGPAVVVGCGLNVSLTESELPRADATSLSLEGVRVDRSELAGAVLRELDPLLRQWESAAGDVAASGLLEQYRQRCSTIGQRVVLHLPDGRKLVGTALDVTEDGSLTVRSDAAAGAVPTVASYAAADVQHLRPAPSRAERQPQ</sequence>
<dbReference type="Gene3D" id="3.30.930.10">
    <property type="entry name" value="Bira Bifunctional Protein, Domain 2"/>
    <property type="match status" value="1"/>
</dbReference>
<keyword evidence="7" id="KW-1185">Reference proteome</keyword>
<dbReference type="InterPro" id="IPR004143">
    <property type="entry name" value="BPL_LPL_catalytic"/>
</dbReference>
<gene>
    <name evidence="6" type="ORF">HKD39_09980</name>
</gene>
<protein>
    <recommendedName>
        <fullName evidence="3">biotin--[biotin carboxyl-carrier protein] ligase</fullName>
        <ecNumber evidence="3">6.3.4.15</ecNumber>
    </recommendedName>
</protein>
<dbReference type="Proteomes" id="UP000562984">
    <property type="component" value="Unassembled WGS sequence"/>
</dbReference>
<evidence type="ECO:0000259" key="5">
    <source>
        <dbReference type="PROSITE" id="PS51733"/>
    </source>
</evidence>
<dbReference type="AlphaFoldDB" id="A0A849A8U3"/>
<organism evidence="6 7">
    <name type="scientific">Nakamurella aerolata</name>
    <dbReference type="NCBI Taxonomy" id="1656892"/>
    <lineage>
        <taxon>Bacteria</taxon>
        <taxon>Bacillati</taxon>
        <taxon>Actinomycetota</taxon>
        <taxon>Actinomycetes</taxon>
        <taxon>Nakamurellales</taxon>
        <taxon>Nakamurellaceae</taxon>
        <taxon>Nakamurella</taxon>
    </lineage>
</organism>
<proteinExistence type="predicted"/>
<reference evidence="6 7" key="1">
    <citation type="submission" date="2020-05" db="EMBL/GenBank/DDBJ databases">
        <title>Nakamurella sp. DB0629 isolated from air conditioner.</title>
        <authorList>
            <person name="Kim D.H."/>
            <person name="Kim D.-U."/>
        </authorList>
    </citation>
    <scope>NUCLEOTIDE SEQUENCE [LARGE SCALE GENOMIC DNA]</scope>
    <source>
        <strain evidence="6 7">DB0629</strain>
    </source>
</reference>
<evidence type="ECO:0000256" key="1">
    <source>
        <dbReference type="ARBA" id="ARBA00022598"/>
    </source>
</evidence>
<dbReference type="RefSeq" id="WP_171199695.1">
    <property type="nucleotide sequence ID" value="NZ_JABEND010000004.1"/>
</dbReference>
<dbReference type="PANTHER" id="PTHR12835:SF5">
    <property type="entry name" value="BIOTIN--PROTEIN LIGASE"/>
    <property type="match status" value="1"/>
</dbReference>
<dbReference type="SUPFAM" id="SSF55681">
    <property type="entry name" value="Class II aaRS and biotin synthetases"/>
    <property type="match status" value="1"/>
</dbReference>
<comment type="caution">
    <text evidence="6">The sequence shown here is derived from an EMBL/GenBank/DDBJ whole genome shotgun (WGS) entry which is preliminary data.</text>
</comment>
<accession>A0A849A8U3</accession>
<dbReference type="NCBIfam" id="TIGR00121">
    <property type="entry name" value="birA_ligase"/>
    <property type="match status" value="1"/>
</dbReference>
<dbReference type="Pfam" id="PF02237">
    <property type="entry name" value="BPL_C"/>
    <property type="match status" value="1"/>
</dbReference>
<feature type="region of interest" description="Disordered" evidence="4">
    <location>
        <begin position="34"/>
        <end position="55"/>
    </location>
</feature>
<dbReference type="Gene3D" id="2.30.30.100">
    <property type="match status" value="1"/>
</dbReference>
<name>A0A849A8U3_9ACTN</name>
<evidence type="ECO:0000313" key="6">
    <source>
        <dbReference type="EMBL" id="NNG36036.1"/>
    </source>
</evidence>
<evidence type="ECO:0000313" key="7">
    <source>
        <dbReference type="Proteomes" id="UP000562984"/>
    </source>
</evidence>
<dbReference type="InterPro" id="IPR004408">
    <property type="entry name" value="Biotin_CoA_COase_ligase"/>
</dbReference>
<evidence type="ECO:0000256" key="4">
    <source>
        <dbReference type="SAM" id="MobiDB-lite"/>
    </source>
</evidence>
<dbReference type="GO" id="GO:0004077">
    <property type="term" value="F:biotin--[biotin carboxyl-carrier protein] ligase activity"/>
    <property type="evidence" value="ECO:0007669"/>
    <property type="project" value="UniProtKB-EC"/>
</dbReference>
<keyword evidence="2" id="KW-0092">Biotin</keyword>
<dbReference type="Pfam" id="PF03099">
    <property type="entry name" value="BPL_LplA_LipB"/>
    <property type="match status" value="1"/>
</dbReference>
<dbReference type="CDD" id="cd16442">
    <property type="entry name" value="BPL"/>
    <property type="match status" value="1"/>
</dbReference>
<dbReference type="InterPro" id="IPR003142">
    <property type="entry name" value="BPL_C"/>
</dbReference>
<keyword evidence="1 6" id="KW-0436">Ligase</keyword>